<evidence type="ECO:0000313" key="2">
    <source>
        <dbReference type="Proteomes" id="UP000296049"/>
    </source>
</evidence>
<accession>R0LW55</accession>
<dbReference type="Proteomes" id="UP000296049">
    <property type="component" value="Unassembled WGS sequence"/>
</dbReference>
<organism evidence="1 2">
    <name type="scientific">Anas platyrhynchos</name>
    <name type="common">Mallard</name>
    <name type="synonym">Anas boschas</name>
    <dbReference type="NCBI Taxonomy" id="8839"/>
    <lineage>
        <taxon>Eukaryota</taxon>
        <taxon>Metazoa</taxon>
        <taxon>Chordata</taxon>
        <taxon>Craniata</taxon>
        <taxon>Vertebrata</taxon>
        <taxon>Euteleostomi</taxon>
        <taxon>Archelosauria</taxon>
        <taxon>Archosauria</taxon>
        <taxon>Dinosauria</taxon>
        <taxon>Saurischia</taxon>
        <taxon>Theropoda</taxon>
        <taxon>Coelurosauria</taxon>
        <taxon>Aves</taxon>
        <taxon>Neognathae</taxon>
        <taxon>Galloanserae</taxon>
        <taxon>Anseriformes</taxon>
        <taxon>Anatidae</taxon>
        <taxon>Anatinae</taxon>
        <taxon>Anas</taxon>
    </lineage>
</organism>
<name>R0LW55_ANAPL</name>
<sequence>MQARSLVLHACGSDTDPQHNTEMETKAAVTFPEGTPGNQKLDTYKRTARCSRMKIKVDRSVSLWYKVTPTTKESFTTEKVNVGYIQLRDTSIRLLLQTSVRRGTYEMAKSAAVPNVFVSKGSSDQAQGRVKQPLCPLAGRAPLPLAHTLVTATRS</sequence>
<dbReference type="EMBL" id="KB742650">
    <property type="protein sequence ID" value="EOB06005.1"/>
    <property type="molecule type" value="Genomic_DNA"/>
</dbReference>
<reference evidence="2" key="1">
    <citation type="journal article" date="2013" name="Nat. Genet.">
        <title>The duck genome and transcriptome provide insight into an avian influenza virus reservoir species.</title>
        <authorList>
            <person name="Huang Y."/>
            <person name="Li Y."/>
            <person name="Burt D.W."/>
            <person name="Chen H."/>
            <person name="Zhang Y."/>
            <person name="Qian W."/>
            <person name="Kim H."/>
            <person name="Gan S."/>
            <person name="Zhao Y."/>
            <person name="Li J."/>
            <person name="Yi K."/>
            <person name="Feng H."/>
            <person name="Zhu P."/>
            <person name="Li B."/>
            <person name="Liu Q."/>
            <person name="Fairley S."/>
            <person name="Magor K.E."/>
            <person name="Du Z."/>
            <person name="Hu X."/>
            <person name="Goodman L."/>
            <person name="Tafer H."/>
            <person name="Vignal A."/>
            <person name="Lee T."/>
            <person name="Kim K.W."/>
            <person name="Sheng Z."/>
            <person name="An Y."/>
            <person name="Searle S."/>
            <person name="Herrero J."/>
            <person name="Groenen M.A."/>
            <person name="Crooijmans R.P."/>
            <person name="Faraut T."/>
            <person name="Cai Q."/>
            <person name="Webster R.G."/>
            <person name="Aldridge J.R."/>
            <person name="Warren W.C."/>
            <person name="Bartschat S."/>
            <person name="Kehr S."/>
            <person name="Marz M."/>
            <person name="Stadler P.F."/>
            <person name="Smith J."/>
            <person name="Kraus R.H."/>
            <person name="Zhao Y."/>
            <person name="Ren L."/>
            <person name="Fei J."/>
            <person name="Morisson M."/>
            <person name="Kaiser P."/>
            <person name="Griffin D.K."/>
            <person name="Rao M."/>
            <person name="Pitel F."/>
            <person name="Wang J."/>
            <person name="Li N."/>
        </authorList>
    </citation>
    <scope>NUCLEOTIDE SEQUENCE [LARGE SCALE GENOMIC DNA]</scope>
</reference>
<evidence type="ECO:0000313" key="1">
    <source>
        <dbReference type="EMBL" id="EOB06005.1"/>
    </source>
</evidence>
<protein>
    <submittedName>
        <fullName evidence="1">Uncharacterized protein</fullName>
    </submittedName>
</protein>
<gene>
    <name evidence="1" type="ORF">Anapl_08617</name>
</gene>
<keyword evidence="2" id="KW-1185">Reference proteome</keyword>
<dbReference type="AlphaFoldDB" id="R0LW55"/>
<proteinExistence type="predicted"/>